<evidence type="ECO:0000256" key="4">
    <source>
        <dbReference type="ARBA" id="ARBA00023134"/>
    </source>
</evidence>
<dbReference type="InterPro" id="IPR003008">
    <property type="entry name" value="Tubulin_FtsZ_GTPase"/>
</dbReference>
<keyword evidence="4" id="KW-0342">GTP-binding</keyword>
<dbReference type="InterPro" id="IPR000217">
    <property type="entry name" value="Tubulin"/>
</dbReference>
<dbReference type="PANTHER" id="PTHR11588">
    <property type="entry name" value="TUBULIN"/>
    <property type="match status" value="1"/>
</dbReference>
<dbReference type="FunFam" id="3.40.50.1440:FF:000044">
    <property type="entry name" value="Tubulin alpha chain"/>
    <property type="match status" value="1"/>
</dbReference>
<name>A0A8S1S5V6_PAROT</name>
<accession>A0A8S1S5V6</accession>
<evidence type="ECO:0000256" key="3">
    <source>
        <dbReference type="ARBA" id="ARBA00022741"/>
    </source>
</evidence>
<proteinExistence type="inferred from homology"/>
<sequence length="439" mass="51788">MLDILINKPNFNQHIEYTIIKYIKLMSELIQLNAGWNSNEISLKYLKKLIQDHHLSQQQIDNRENKEQFQQRISTCFEEHEKYRSFRGVFLDEQQSMDQILTMQDQEFIDPNYMIGKNVYLGGTYYQGKNIFAQVYQQEFEDKLRQIYENSDHLFGCNLIHSLSDKFCGISMQLIRFLDSNQFFSSTSIFPNLQSCSAIEIYNTILSLNQLILNCNYCMVYDYDSLSRRVQEQCQYPSQSNCHDIVAETLLQNNCSMRFPGYQNGDLRKLAVNLISFPRMHFLSNAFGVISPHKILSDQIYKLTEPANQNFTFQGDAKNFYRMQATVSRTKDLYYEIQESTSKCKNTTAWVKHGFCNINCKVQHYELGDTVLYIGHHNYFGMYCRQLCLKFLQLWRKKAYFHYYACEGADELDFVEAESTVSDLFSEYITYDIVDQELD</sequence>
<comment type="caution">
    <text evidence="6">The sequence shown here is derived from an EMBL/GenBank/DDBJ whole genome shotgun (WGS) entry which is preliminary data.</text>
</comment>
<keyword evidence="2" id="KW-0493">Microtubule</keyword>
<keyword evidence="7" id="KW-1185">Reference proteome</keyword>
<protein>
    <recommendedName>
        <fullName evidence="5">Tubulin/FtsZ GTPase domain-containing protein</fullName>
    </recommendedName>
</protein>
<organism evidence="6 7">
    <name type="scientific">Paramecium octaurelia</name>
    <dbReference type="NCBI Taxonomy" id="43137"/>
    <lineage>
        <taxon>Eukaryota</taxon>
        <taxon>Sar</taxon>
        <taxon>Alveolata</taxon>
        <taxon>Ciliophora</taxon>
        <taxon>Intramacronucleata</taxon>
        <taxon>Oligohymenophorea</taxon>
        <taxon>Peniculida</taxon>
        <taxon>Parameciidae</taxon>
        <taxon>Paramecium</taxon>
    </lineage>
</organism>
<dbReference type="Pfam" id="PF00091">
    <property type="entry name" value="Tubulin"/>
    <property type="match status" value="1"/>
</dbReference>
<reference evidence="6" key="1">
    <citation type="submission" date="2021-01" db="EMBL/GenBank/DDBJ databases">
        <authorList>
            <consortium name="Genoscope - CEA"/>
            <person name="William W."/>
        </authorList>
    </citation>
    <scope>NUCLEOTIDE SEQUENCE</scope>
</reference>
<evidence type="ECO:0000256" key="2">
    <source>
        <dbReference type="ARBA" id="ARBA00022701"/>
    </source>
</evidence>
<comment type="similarity">
    <text evidence="1">Belongs to the tubulin family.</text>
</comment>
<evidence type="ECO:0000259" key="5">
    <source>
        <dbReference type="Pfam" id="PF00091"/>
    </source>
</evidence>
<dbReference type="Proteomes" id="UP000683925">
    <property type="component" value="Unassembled WGS sequence"/>
</dbReference>
<dbReference type="AlphaFoldDB" id="A0A8S1S5V6"/>
<dbReference type="GO" id="GO:0007017">
    <property type="term" value="P:microtubule-based process"/>
    <property type="evidence" value="ECO:0007669"/>
    <property type="project" value="InterPro"/>
</dbReference>
<dbReference type="GO" id="GO:0005874">
    <property type="term" value="C:microtubule"/>
    <property type="evidence" value="ECO:0007669"/>
    <property type="project" value="UniProtKB-KW"/>
</dbReference>
<evidence type="ECO:0000313" key="6">
    <source>
        <dbReference type="EMBL" id="CAD8135578.1"/>
    </source>
</evidence>
<evidence type="ECO:0000313" key="7">
    <source>
        <dbReference type="Proteomes" id="UP000683925"/>
    </source>
</evidence>
<gene>
    <name evidence="6" type="ORF">POCTA_138.1.T0060459</name>
</gene>
<dbReference type="EMBL" id="CAJJDP010000005">
    <property type="protein sequence ID" value="CAD8135578.1"/>
    <property type="molecule type" value="Genomic_DNA"/>
</dbReference>
<dbReference type="OMA" id="CNINCKV"/>
<feature type="domain" description="Tubulin/FtsZ GTPase" evidence="5">
    <location>
        <begin position="39"/>
        <end position="228"/>
    </location>
</feature>
<dbReference type="OrthoDB" id="291974at2759"/>
<keyword evidence="3" id="KW-0547">Nucleotide-binding</keyword>
<dbReference type="GO" id="GO:0005525">
    <property type="term" value="F:GTP binding"/>
    <property type="evidence" value="ECO:0007669"/>
    <property type="project" value="UniProtKB-KW"/>
</dbReference>
<evidence type="ECO:0000256" key="1">
    <source>
        <dbReference type="ARBA" id="ARBA00009636"/>
    </source>
</evidence>